<dbReference type="SUPFAM" id="SSF53623">
    <property type="entry name" value="MurD-like peptide ligases, catalytic domain"/>
    <property type="match status" value="1"/>
</dbReference>
<accession>A0A1I2YXT1</accession>
<dbReference type="Proteomes" id="UP000294489">
    <property type="component" value="Unassembled WGS sequence"/>
</dbReference>
<gene>
    <name evidence="16" type="ORF">DFO67_10383</name>
    <name evidence="15" type="ORF">SAMN04487959_102237</name>
</gene>
<proteinExistence type="inferred from homology"/>
<dbReference type="Gene3D" id="3.30.470.20">
    <property type="entry name" value="ATP-grasp fold, B domain"/>
    <property type="match status" value="1"/>
</dbReference>
<evidence type="ECO:0000256" key="6">
    <source>
        <dbReference type="ARBA" id="ARBA00022036"/>
    </source>
</evidence>
<dbReference type="InterPro" id="IPR011810">
    <property type="entry name" value="Cya_phycin_syn"/>
</dbReference>
<evidence type="ECO:0000313" key="17">
    <source>
        <dbReference type="Proteomes" id="UP000199040"/>
    </source>
</evidence>
<dbReference type="EMBL" id="SOEC01000003">
    <property type="protein sequence ID" value="TDX31486.1"/>
    <property type="molecule type" value="Genomic_DNA"/>
</dbReference>
<dbReference type="Pfam" id="PF08245">
    <property type="entry name" value="Mur_ligase_M"/>
    <property type="match status" value="1"/>
</dbReference>
<feature type="domain" description="ATP-grasp" evidence="14">
    <location>
        <begin position="220"/>
        <end position="473"/>
    </location>
</feature>
<keyword evidence="17" id="KW-1185">Reference proteome</keyword>
<comment type="similarity">
    <text evidence="2">In the C-terminal section; belongs to the MurCDEF family.</text>
</comment>
<evidence type="ECO:0000256" key="4">
    <source>
        <dbReference type="ARBA" id="ARBA00012968"/>
    </source>
</evidence>
<dbReference type="InterPro" id="IPR004101">
    <property type="entry name" value="Mur_ligase_C"/>
</dbReference>
<dbReference type="Gene3D" id="3.30.1490.20">
    <property type="entry name" value="ATP-grasp fold, A domain"/>
    <property type="match status" value="1"/>
</dbReference>
<protein>
    <recommendedName>
        <fullName evidence="6">Cyanophycin synthetase</fullName>
        <ecNumber evidence="5">6.3.2.29</ecNumber>
        <ecNumber evidence="4">6.3.2.30</ecNumber>
    </recommendedName>
    <alternativeName>
        <fullName evidence="10">Cyanophycin synthase</fullName>
    </alternativeName>
</protein>
<dbReference type="SUPFAM" id="SSF53244">
    <property type="entry name" value="MurD-like peptide ligases, peptide-binding domain"/>
    <property type="match status" value="1"/>
</dbReference>
<dbReference type="NCBIfam" id="TIGR02068">
    <property type="entry name" value="cya_phycin_syn"/>
    <property type="match status" value="1"/>
</dbReference>
<dbReference type="Pfam" id="PF02786">
    <property type="entry name" value="CPSase_L_D2"/>
    <property type="match status" value="1"/>
</dbReference>
<evidence type="ECO:0000256" key="2">
    <source>
        <dbReference type="ARBA" id="ARBA00009060"/>
    </source>
</evidence>
<dbReference type="GO" id="GO:0005524">
    <property type="term" value="F:ATP binding"/>
    <property type="evidence" value="ECO:0007669"/>
    <property type="project" value="UniProtKB-UniRule"/>
</dbReference>
<dbReference type="GO" id="GO:0004326">
    <property type="term" value="F:tetrahydrofolylpolyglutamate synthase activity"/>
    <property type="evidence" value="ECO:0007669"/>
    <property type="project" value="InterPro"/>
</dbReference>
<dbReference type="GO" id="GO:0071160">
    <property type="term" value="F:cyanophycin synthetase activity (L-aspartate-adding)"/>
    <property type="evidence" value="ECO:0007669"/>
    <property type="project" value="UniProtKB-EC"/>
</dbReference>
<dbReference type="AlphaFoldDB" id="A0A1I2YXT1"/>
<keyword evidence="8 13" id="KW-0547">Nucleotide-binding</keyword>
<dbReference type="PROSITE" id="PS50975">
    <property type="entry name" value="ATP_GRASP"/>
    <property type="match status" value="1"/>
</dbReference>
<reference evidence="16 18" key="2">
    <citation type="submission" date="2019-03" db="EMBL/GenBank/DDBJ databases">
        <title>Freshwater and sediment microbial communities from various areas in North America, analyzing microbe dynamics in response to fracking.</title>
        <authorList>
            <person name="Lamendella R."/>
        </authorList>
    </citation>
    <scope>NUCLEOTIDE SEQUENCE [LARGE SCALE GENOMIC DNA]</scope>
    <source>
        <strain evidence="16 18">6_TX</strain>
    </source>
</reference>
<dbReference type="Gene3D" id="3.90.190.20">
    <property type="entry name" value="Mur ligase, C-terminal domain"/>
    <property type="match status" value="1"/>
</dbReference>
<dbReference type="InterPro" id="IPR036615">
    <property type="entry name" value="Mur_ligase_C_dom_sf"/>
</dbReference>
<organism evidence="15 17">
    <name type="scientific">Modicisalibacter xianhensis</name>
    <dbReference type="NCBI Taxonomy" id="442341"/>
    <lineage>
        <taxon>Bacteria</taxon>
        <taxon>Pseudomonadati</taxon>
        <taxon>Pseudomonadota</taxon>
        <taxon>Gammaproteobacteria</taxon>
        <taxon>Oceanospirillales</taxon>
        <taxon>Halomonadaceae</taxon>
        <taxon>Modicisalibacter</taxon>
    </lineage>
</organism>
<dbReference type="InterPro" id="IPR013815">
    <property type="entry name" value="ATP_grasp_subdomain_1"/>
</dbReference>
<evidence type="ECO:0000256" key="10">
    <source>
        <dbReference type="ARBA" id="ARBA00031353"/>
    </source>
</evidence>
<evidence type="ECO:0000256" key="8">
    <source>
        <dbReference type="ARBA" id="ARBA00022741"/>
    </source>
</evidence>
<evidence type="ECO:0000256" key="13">
    <source>
        <dbReference type="PROSITE-ProRule" id="PRU00409"/>
    </source>
</evidence>
<dbReference type="GO" id="GO:0046872">
    <property type="term" value="F:metal ion binding"/>
    <property type="evidence" value="ECO:0007669"/>
    <property type="project" value="InterPro"/>
</dbReference>
<reference evidence="15 17" key="1">
    <citation type="submission" date="2016-10" db="EMBL/GenBank/DDBJ databases">
        <authorList>
            <person name="de Groot N.N."/>
        </authorList>
    </citation>
    <scope>NUCLEOTIDE SEQUENCE [LARGE SCALE GENOMIC DNA]</scope>
    <source>
        <strain evidence="15 17">CGMCC 1.6848</strain>
    </source>
</reference>
<name>A0A1I2YXT1_9GAMM</name>
<comment type="function">
    <text evidence="1">Catalyzes the ATP-dependent polymerization of arginine and aspartate to multi-L-arginyl-poly-L-aspartic acid (cyanophycin; a water-insoluble reserve polymer).</text>
</comment>
<keyword evidence="7" id="KW-0436">Ligase</keyword>
<dbReference type="EC" id="6.3.2.30" evidence="4"/>
<dbReference type="InterPro" id="IPR044019">
    <property type="entry name" value="Cyanophycin_syn_N"/>
</dbReference>
<dbReference type="InterPro" id="IPR018109">
    <property type="entry name" value="Folylpolyglutamate_synth_CS"/>
</dbReference>
<evidence type="ECO:0000256" key="1">
    <source>
        <dbReference type="ARBA" id="ARBA00003184"/>
    </source>
</evidence>
<dbReference type="InterPro" id="IPR005479">
    <property type="entry name" value="CPAse_ATP-bd"/>
</dbReference>
<evidence type="ECO:0000256" key="12">
    <source>
        <dbReference type="ARBA" id="ARBA00048425"/>
    </source>
</evidence>
<evidence type="ECO:0000313" key="16">
    <source>
        <dbReference type="EMBL" id="TDX31486.1"/>
    </source>
</evidence>
<dbReference type="PROSITE" id="PS01011">
    <property type="entry name" value="FOLYLPOLYGLU_SYNT_1"/>
    <property type="match status" value="1"/>
</dbReference>
<dbReference type="Pfam" id="PF02875">
    <property type="entry name" value="Mur_ligase_C"/>
    <property type="match status" value="1"/>
</dbReference>
<evidence type="ECO:0000256" key="5">
    <source>
        <dbReference type="ARBA" id="ARBA00013005"/>
    </source>
</evidence>
<sequence length="879" mass="95540">MNILEHRALRGPNYYSRYPAIYMRLDIGELEERPSDTVPGIVDRVTELLPTLYEHRCSVGRAGGFLERLERGTWAGHVVEHVAIELQNLIGFSVGYGKTVDSYDTGIYNVVYRYRDEACGLAAGVEAVDIVTRLFDGGEIDISSVVTRLKHVRDAHVLGPSTASIVNAAVRRGIPWARLDEDSSYVQLGHGHRQQRIQATVTGRTNLISHGIADDKHWTKQVLGDAGVPVPQGRVCHSIEDALDAALDIGYPVVVKPLIGNHGRGVSTDILDEPALRDAFAAASQRNSSVIVERFVKGEDHRLLVVDGKLVAAARRRPAHVVGDGQSTLQTLIDRENQDPRRGIGHENLLTQIHVDEQSHRLIAQQSLTLESIVPNDEVIYLKPTANLSTGGTATDVTDDVHPEVKYTAERIARLVGLDIIGIDLLAETLTRPLDEQSAAVVEVNAGPGFRMHLSPTHGTGRDVGQHVIEMLFPDSEDTGRIPIVAVTGTNGKTTTVRLISHLLRQAGRSVGMACTGAIEIDNHTIMRGDYSGPQAAATVLREPTVEYAVLEVARGGLMRRGLGFDECQVGVLLNIASDHLGENDIRTLDELARCKSVVIDAVRHEGTAVLNADDPRVLASQEWARGEVIYFSLDPDSQPVREHVQAHGVAFTVHDECIVMRQGSVEASIIPVVNAPITFEGHARFNVANALAASAAAYALGLSIADIQLGLQTFHSTPGQNPGRTNFIDAGDMKVLIDYGHNVPALEALSELVSRIPAQRRIGVASAPGNRRDEDLFSLGVQLANMHDIVFLYETDPRGRSEGETVSLLRAGVESMPGACQVEVIMKERHAVDRAFEEARTGDLLVLLIEDIDSATERLRGRQFLPDARMDDAAGGRS</sequence>
<dbReference type="PANTHER" id="PTHR23135">
    <property type="entry name" value="MUR LIGASE FAMILY MEMBER"/>
    <property type="match status" value="1"/>
</dbReference>
<evidence type="ECO:0000313" key="15">
    <source>
        <dbReference type="EMBL" id="SFH30422.1"/>
    </source>
</evidence>
<dbReference type="EMBL" id="FOPY01000002">
    <property type="protein sequence ID" value="SFH30422.1"/>
    <property type="molecule type" value="Genomic_DNA"/>
</dbReference>
<dbReference type="GO" id="GO:0071161">
    <property type="term" value="F:cyanophycin synthetase activity (L-arginine-adding)"/>
    <property type="evidence" value="ECO:0007669"/>
    <property type="project" value="UniProtKB-EC"/>
</dbReference>
<dbReference type="NCBIfam" id="NF010623">
    <property type="entry name" value="PRK14016.1"/>
    <property type="match status" value="1"/>
</dbReference>
<dbReference type="InterPro" id="IPR011761">
    <property type="entry name" value="ATP-grasp"/>
</dbReference>
<dbReference type="Proteomes" id="UP000199040">
    <property type="component" value="Unassembled WGS sequence"/>
</dbReference>
<comment type="subunit">
    <text evidence="3">Homodimer.</text>
</comment>
<keyword evidence="9 13" id="KW-0067">ATP-binding</keyword>
<evidence type="ECO:0000256" key="7">
    <source>
        <dbReference type="ARBA" id="ARBA00022598"/>
    </source>
</evidence>
<evidence type="ECO:0000256" key="3">
    <source>
        <dbReference type="ARBA" id="ARBA00011738"/>
    </source>
</evidence>
<evidence type="ECO:0000259" key="14">
    <source>
        <dbReference type="PROSITE" id="PS50975"/>
    </source>
</evidence>
<evidence type="ECO:0000256" key="11">
    <source>
        <dbReference type="ARBA" id="ARBA00048094"/>
    </source>
</evidence>
<comment type="catalytic activity">
    <reaction evidence="12">
        <text>[L-4-(L-arginin-2-N-yl)aspartate](n) + L-aspartate + ATP = [L-4-(L-arginin-2-N-yl)aspartate](n)-L-aspartate + ADP + phosphate + H(+)</text>
        <dbReference type="Rhea" id="RHEA:13277"/>
        <dbReference type="Rhea" id="RHEA-COMP:13728"/>
        <dbReference type="Rhea" id="RHEA-COMP:13733"/>
        <dbReference type="ChEBI" id="CHEBI:15378"/>
        <dbReference type="ChEBI" id="CHEBI:29991"/>
        <dbReference type="ChEBI" id="CHEBI:30616"/>
        <dbReference type="ChEBI" id="CHEBI:43474"/>
        <dbReference type="ChEBI" id="CHEBI:137986"/>
        <dbReference type="ChEBI" id="CHEBI:137990"/>
        <dbReference type="ChEBI" id="CHEBI:456216"/>
        <dbReference type="EC" id="6.3.2.29"/>
    </reaction>
</comment>
<dbReference type="InterPro" id="IPR036565">
    <property type="entry name" value="Mur-like_cat_sf"/>
</dbReference>
<dbReference type="Pfam" id="PF18921">
    <property type="entry name" value="Cyanophycin_syn"/>
    <property type="match status" value="1"/>
</dbReference>
<evidence type="ECO:0000256" key="9">
    <source>
        <dbReference type="ARBA" id="ARBA00022840"/>
    </source>
</evidence>
<dbReference type="OrthoDB" id="9803907at2"/>
<evidence type="ECO:0000313" key="18">
    <source>
        <dbReference type="Proteomes" id="UP000294489"/>
    </source>
</evidence>
<dbReference type="PANTHER" id="PTHR23135:SF18">
    <property type="entry name" value="CYANOPHYCIN SYNTHETASE"/>
    <property type="match status" value="1"/>
</dbReference>
<dbReference type="InterPro" id="IPR013221">
    <property type="entry name" value="Mur_ligase_cen"/>
</dbReference>
<dbReference type="SUPFAM" id="SSF56059">
    <property type="entry name" value="Glutathione synthetase ATP-binding domain-like"/>
    <property type="match status" value="1"/>
</dbReference>
<dbReference type="EC" id="6.3.2.29" evidence="5"/>
<dbReference type="Gene3D" id="3.40.1190.10">
    <property type="entry name" value="Mur-like, catalytic domain"/>
    <property type="match status" value="1"/>
</dbReference>
<comment type="catalytic activity">
    <reaction evidence="11">
        <text>[L-4-(L-arginin-2-N-yl)aspartate](n)-L-aspartate + L-arginine + ATP = [L-4-(L-arginin-2-N-yl)aspartate](n+1) + ADP + phosphate + H(+)</text>
        <dbReference type="Rhea" id="RHEA:23888"/>
        <dbReference type="Rhea" id="RHEA-COMP:13732"/>
        <dbReference type="Rhea" id="RHEA-COMP:13733"/>
        <dbReference type="ChEBI" id="CHEBI:15378"/>
        <dbReference type="ChEBI" id="CHEBI:30616"/>
        <dbReference type="ChEBI" id="CHEBI:32682"/>
        <dbReference type="ChEBI" id="CHEBI:43474"/>
        <dbReference type="ChEBI" id="CHEBI:137986"/>
        <dbReference type="ChEBI" id="CHEBI:137990"/>
        <dbReference type="ChEBI" id="CHEBI:456216"/>
        <dbReference type="EC" id="6.3.2.30"/>
    </reaction>
</comment>
<dbReference type="STRING" id="442341.SAMN04487959_102237"/>
<dbReference type="RefSeq" id="WP_092843505.1">
    <property type="nucleotide sequence ID" value="NZ_FOPY01000002.1"/>
</dbReference>